<comment type="function">
    <text evidence="5">Component of ribonuclease P, a protein complex that generates mature tRNA molecules by cleaving their 5'-ends.</text>
</comment>
<evidence type="ECO:0000256" key="3">
    <source>
        <dbReference type="ARBA" id="ARBA00022694"/>
    </source>
</evidence>
<dbReference type="Gene3D" id="3.30.70.3250">
    <property type="entry name" value="Ribonuclease P, Pop5 subunit"/>
    <property type="match status" value="1"/>
</dbReference>
<sequence length="164" mass="18330">MVRFKNRWLLIEFLPVHGQNSLEVDLTKASSSSSQNQTRIEGKHIWGAIKQSAISNFGDIGWGSVALSLNVKYFSPTTHICIVRVARDHHKIAWGAVTLLKSIEGVKVLPNVIHVSGTIKHAQLAAIEHNRIVIARYRAQAGIPAAYHEEYLRTSEDDINTLRD</sequence>
<comment type="similarity">
    <text evidence="2 5">Belongs to the eukaryotic/archaeal RNase P protein component 2 family.</text>
</comment>
<protein>
    <recommendedName>
        <fullName evidence="5">Ribonuclease P/MRP protein subunit POP5</fullName>
        <ecNumber evidence="5">3.1.26.5</ecNumber>
    </recommendedName>
</protein>
<dbReference type="GO" id="GO:0030681">
    <property type="term" value="C:multimeric ribonuclease P complex"/>
    <property type="evidence" value="ECO:0007669"/>
    <property type="project" value="TreeGrafter"/>
</dbReference>
<dbReference type="RefSeq" id="XP_043009383.1">
    <property type="nucleotide sequence ID" value="XM_043154095.1"/>
</dbReference>
<dbReference type="Proteomes" id="UP001049176">
    <property type="component" value="Chromosome 5"/>
</dbReference>
<gene>
    <name evidence="6" type="ORF">E1B28_009218</name>
</gene>
<dbReference type="GO" id="GO:0001682">
    <property type="term" value="P:tRNA 5'-leader removal"/>
    <property type="evidence" value="ECO:0007669"/>
    <property type="project" value="InterPro"/>
</dbReference>
<proteinExistence type="inferred from homology"/>
<dbReference type="EC" id="3.1.26.5" evidence="5"/>
<keyword evidence="7" id="KW-1185">Reference proteome</keyword>
<evidence type="ECO:0000313" key="7">
    <source>
        <dbReference type="Proteomes" id="UP001049176"/>
    </source>
</evidence>
<dbReference type="GO" id="GO:0033204">
    <property type="term" value="F:ribonuclease P RNA binding"/>
    <property type="evidence" value="ECO:0007669"/>
    <property type="project" value="InterPro"/>
</dbReference>
<dbReference type="AlphaFoldDB" id="A0A9P7USY0"/>
<comment type="subcellular location">
    <subcellularLocation>
        <location evidence="1">Nucleus</location>
    </subcellularLocation>
</comment>
<dbReference type="PANTHER" id="PTHR15441">
    <property type="entry name" value="RIBONUCLEASE P PROTEIN SUBUNIT P14"/>
    <property type="match status" value="1"/>
</dbReference>
<dbReference type="EMBL" id="CM032185">
    <property type="protein sequence ID" value="KAG7092913.1"/>
    <property type="molecule type" value="Genomic_DNA"/>
</dbReference>
<organism evidence="6 7">
    <name type="scientific">Marasmius oreades</name>
    <name type="common">fairy-ring Marasmius</name>
    <dbReference type="NCBI Taxonomy" id="181124"/>
    <lineage>
        <taxon>Eukaryota</taxon>
        <taxon>Fungi</taxon>
        <taxon>Dikarya</taxon>
        <taxon>Basidiomycota</taxon>
        <taxon>Agaricomycotina</taxon>
        <taxon>Agaricomycetes</taxon>
        <taxon>Agaricomycetidae</taxon>
        <taxon>Agaricales</taxon>
        <taxon>Marasmiineae</taxon>
        <taxon>Marasmiaceae</taxon>
        <taxon>Marasmius</taxon>
    </lineage>
</organism>
<comment type="catalytic activity">
    <reaction evidence="5">
        <text>Endonucleolytic cleavage of RNA, removing 5'-extranucleotides from tRNA precursor.</text>
        <dbReference type="EC" id="3.1.26.5"/>
    </reaction>
</comment>
<name>A0A9P7USY0_9AGAR</name>
<dbReference type="KEGG" id="more:E1B28_009218"/>
<dbReference type="InterPro" id="IPR038085">
    <property type="entry name" value="Rnp2-like_sf"/>
</dbReference>
<reference evidence="6" key="1">
    <citation type="journal article" date="2021" name="Genome Biol. Evol.">
        <title>The assembled and annotated genome of the fairy-ring fungus Marasmius oreades.</title>
        <authorList>
            <person name="Hiltunen M."/>
            <person name="Ament-Velasquez S.L."/>
            <person name="Johannesson H."/>
        </authorList>
    </citation>
    <scope>NUCLEOTIDE SEQUENCE</scope>
    <source>
        <strain evidence="6">03SP1</strain>
    </source>
</reference>
<dbReference type="GeneID" id="66078294"/>
<keyword evidence="3 5" id="KW-0819">tRNA processing</keyword>
<evidence type="ECO:0000256" key="5">
    <source>
        <dbReference type="PIRNR" id="PIRNR023803"/>
    </source>
</evidence>
<comment type="caution">
    <text evidence="6">The sequence shown here is derived from an EMBL/GenBank/DDBJ whole genome shotgun (WGS) entry which is preliminary data.</text>
</comment>
<evidence type="ECO:0000256" key="4">
    <source>
        <dbReference type="ARBA" id="ARBA00023242"/>
    </source>
</evidence>
<dbReference type="SUPFAM" id="SSF160350">
    <property type="entry name" value="Rnp2-like"/>
    <property type="match status" value="1"/>
</dbReference>
<evidence type="ECO:0000256" key="2">
    <source>
        <dbReference type="ARBA" id="ARBA00010800"/>
    </source>
</evidence>
<dbReference type="PIRSF" id="PIRSF023803">
    <property type="entry name" value="Ribonuclease_P_prd"/>
    <property type="match status" value="1"/>
</dbReference>
<keyword evidence="4" id="KW-0539">Nucleus</keyword>
<dbReference type="OrthoDB" id="24745at2759"/>
<accession>A0A9P7USY0</accession>
<dbReference type="GO" id="GO:0004526">
    <property type="term" value="F:ribonuclease P activity"/>
    <property type="evidence" value="ECO:0007669"/>
    <property type="project" value="UniProtKB-EC"/>
</dbReference>
<evidence type="ECO:0000256" key="1">
    <source>
        <dbReference type="ARBA" id="ARBA00004123"/>
    </source>
</evidence>
<evidence type="ECO:0000313" key="6">
    <source>
        <dbReference type="EMBL" id="KAG7092913.1"/>
    </source>
</evidence>
<dbReference type="Pfam" id="PF01900">
    <property type="entry name" value="RNase_P_Rpp14"/>
    <property type="match status" value="1"/>
</dbReference>
<dbReference type="InterPro" id="IPR002759">
    <property type="entry name" value="Pop5/Rpp14/Rnp2-like"/>
</dbReference>
<dbReference type="InterPro" id="IPR016819">
    <property type="entry name" value="RNase_P/MRP_POP5"/>
</dbReference>
<dbReference type="PANTHER" id="PTHR15441:SF2">
    <property type="entry name" value="RIBONUCLEASE P_MRP PROTEIN SUBUNIT POP5"/>
    <property type="match status" value="1"/>
</dbReference>
<dbReference type="GO" id="GO:0000172">
    <property type="term" value="C:ribonuclease MRP complex"/>
    <property type="evidence" value="ECO:0007669"/>
    <property type="project" value="TreeGrafter"/>
</dbReference>
<dbReference type="GO" id="GO:0005730">
    <property type="term" value="C:nucleolus"/>
    <property type="evidence" value="ECO:0007669"/>
    <property type="project" value="TreeGrafter"/>
</dbReference>